<accession>Q23E42</accession>
<dbReference type="EMBL" id="GG662711">
    <property type="protein sequence ID" value="EAR94745.1"/>
    <property type="molecule type" value="Genomic_DNA"/>
</dbReference>
<organism evidence="1 2">
    <name type="scientific">Tetrahymena thermophila (strain SB210)</name>
    <dbReference type="NCBI Taxonomy" id="312017"/>
    <lineage>
        <taxon>Eukaryota</taxon>
        <taxon>Sar</taxon>
        <taxon>Alveolata</taxon>
        <taxon>Ciliophora</taxon>
        <taxon>Intramacronucleata</taxon>
        <taxon>Oligohymenophorea</taxon>
        <taxon>Hymenostomatida</taxon>
        <taxon>Tetrahymenina</taxon>
        <taxon>Tetrahymenidae</taxon>
        <taxon>Tetrahymena</taxon>
    </lineage>
</organism>
<protein>
    <submittedName>
        <fullName evidence="1">Uncharacterized protein</fullName>
    </submittedName>
</protein>
<gene>
    <name evidence="1" type="ORF">TTHERM_00672130</name>
</gene>
<keyword evidence="2" id="KW-1185">Reference proteome</keyword>
<evidence type="ECO:0000313" key="1">
    <source>
        <dbReference type="EMBL" id="EAR94745.1"/>
    </source>
</evidence>
<dbReference type="Proteomes" id="UP000009168">
    <property type="component" value="Unassembled WGS sequence"/>
</dbReference>
<dbReference type="KEGG" id="tet:TTHERM_00672130"/>
<dbReference type="GeneID" id="7824865"/>
<evidence type="ECO:0000313" key="2">
    <source>
        <dbReference type="Proteomes" id="UP000009168"/>
    </source>
</evidence>
<dbReference type="RefSeq" id="XP_001014990.1">
    <property type="nucleotide sequence ID" value="XM_001014990.1"/>
</dbReference>
<name>Q23E42_TETTS</name>
<dbReference type="AlphaFoldDB" id="Q23E42"/>
<reference evidence="2" key="1">
    <citation type="journal article" date="2006" name="PLoS Biol.">
        <title>Macronuclear genome sequence of the ciliate Tetrahymena thermophila, a model eukaryote.</title>
        <authorList>
            <person name="Eisen J.A."/>
            <person name="Coyne R.S."/>
            <person name="Wu M."/>
            <person name="Wu D."/>
            <person name="Thiagarajan M."/>
            <person name="Wortman J.R."/>
            <person name="Badger J.H."/>
            <person name="Ren Q."/>
            <person name="Amedeo P."/>
            <person name="Jones K.M."/>
            <person name="Tallon L.J."/>
            <person name="Delcher A.L."/>
            <person name="Salzberg S.L."/>
            <person name="Silva J.C."/>
            <person name="Haas B.J."/>
            <person name="Majoros W.H."/>
            <person name="Farzad M."/>
            <person name="Carlton J.M."/>
            <person name="Smith R.K. Jr."/>
            <person name="Garg J."/>
            <person name="Pearlman R.E."/>
            <person name="Karrer K.M."/>
            <person name="Sun L."/>
            <person name="Manning G."/>
            <person name="Elde N.C."/>
            <person name="Turkewitz A.P."/>
            <person name="Asai D.J."/>
            <person name="Wilkes D.E."/>
            <person name="Wang Y."/>
            <person name="Cai H."/>
            <person name="Collins K."/>
            <person name="Stewart B.A."/>
            <person name="Lee S.R."/>
            <person name="Wilamowska K."/>
            <person name="Weinberg Z."/>
            <person name="Ruzzo W.L."/>
            <person name="Wloga D."/>
            <person name="Gaertig J."/>
            <person name="Frankel J."/>
            <person name="Tsao C.-C."/>
            <person name="Gorovsky M.A."/>
            <person name="Keeling P.J."/>
            <person name="Waller R.F."/>
            <person name="Patron N.J."/>
            <person name="Cherry J.M."/>
            <person name="Stover N.A."/>
            <person name="Krieger C.J."/>
            <person name="del Toro C."/>
            <person name="Ryder H.F."/>
            <person name="Williamson S.C."/>
            <person name="Barbeau R.A."/>
            <person name="Hamilton E.P."/>
            <person name="Orias E."/>
        </authorList>
    </citation>
    <scope>NUCLEOTIDE SEQUENCE [LARGE SCALE GENOMIC DNA]</scope>
    <source>
        <strain evidence="2">SB210</strain>
    </source>
</reference>
<proteinExistence type="predicted"/>
<dbReference type="InParanoid" id="Q23E42"/>
<sequence length="155" mass="18202">MKKQNLQIEFDCCKDNFEERYKQKKHNLHDRLFNQRSKNHRFVSLGGDAELNGVFGFCEKISYNADVALFFDNQFRPFSKYEISLLFIGDLGTLWANSSFLSHLTIKLRGFTSQVWIMHTGCGNPDLHCIYYKQFNQTNQKILDKVIKKFGFIAL</sequence>
<dbReference type="HOGENOM" id="CLU_1699100_0_0_1"/>